<dbReference type="HOGENOM" id="CLU_933593_0_0_9"/>
<keyword evidence="2" id="KW-0472">Membrane</keyword>
<feature type="transmembrane region" description="Helical" evidence="2">
    <location>
        <begin position="54"/>
        <end position="72"/>
    </location>
</feature>
<dbReference type="EMBL" id="CP003179">
    <property type="protein sequence ID" value="AEW04685.1"/>
    <property type="molecule type" value="Genomic_DNA"/>
</dbReference>
<evidence type="ECO:0000256" key="2">
    <source>
        <dbReference type="SAM" id="Phobius"/>
    </source>
</evidence>
<keyword evidence="4" id="KW-1185">Reference proteome</keyword>
<proteinExistence type="predicted"/>
<feature type="region of interest" description="Disordered" evidence="1">
    <location>
        <begin position="282"/>
        <end position="301"/>
    </location>
</feature>
<dbReference type="PATRIC" id="fig|679936.5.peg.1245"/>
<feature type="compositionally biased region" description="Basic residues" evidence="1">
    <location>
        <begin position="288"/>
        <end position="301"/>
    </location>
</feature>
<evidence type="ECO:0000256" key="1">
    <source>
        <dbReference type="SAM" id="MobiDB-lite"/>
    </source>
</evidence>
<dbReference type="STRING" id="679936.Sulac_1185"/>
<feature type="transmembrane region" description="Helical" evidence="2">
    <location>
        <begin position="223"/>
        <end position="243"/>
    </location>
</feature>
<dbReference type="AlphaFoldDB" id="G8TUN8"/>
<keyword evidence="2" id="KW-1133">Transmembrane helix</keyword>
<organism evidence="3 4">
    <name type="scientific">Sulfobacillus acidophilus (strain ATCC 700253 / DSM 10332 / NAL)</name>
    <dbReference type="NCBI Taxonomy" id="679936"/>
    <lineage>
        <taxon>Bacteria</taxon>
        <taxon>Bacillati</taxon>
        <taxon>Bacillota</taxon>
        <taxon>Clostridia</taxon>
        <taxon>Eubacteriales</taxon>
        <taxon>Clostridiales Family XVII. Incertae Sedis</taxon>
        <taxon>Sulfobacillus</taxon>
    </lineage>
</organism>
<name>G8TUN8_SULAD</name>
<evidence type="ECO:0008006" key="5">
    <source>
        <dbReference type="Google" id="ProtNLM"/>
    </source>
</evidence>
<reference evidence="4" key="1">
    <citation type="submission" date="2011-12" db="EMBL/GenBank/DDBJ databases">
        <title>The complete genome of chromosome of Sulfobacillus acidophilus DSM 10332.</title>
        <authorList>
            <person name="Lucas S."/>
            <person name="Han J."/>
            <person name="Lapidus A."/>
            <person name="Bruce D."/>
            <person name="Goodwin L."/>
            <person name="Pitluck S."/>
            <person name="Peters L."/>
            <person name="Kyrpides N."/>
            <person name="Mavromatis K."/>
            <person name="Ivanova N."/>
            <person name="Mikhailova N."/>
            <person name="Chertkov O."/>
            <person name="Saunders E."/>
            <person name="Detter J.C."/>
            <person name="Tapia R."/>
            <person name="Han C."/>
            <person name="Land M."/>
            <person name="Hauser L."/>
            <person name="Markowitz V."/>
            <person name="Cheng J.-F."/>
            <person name="Hugenholtz P."/>
            <person name="Woyke T."/>
            <person name="Wu D."/>
            <person name="Pukall R."/>
            <person name="Gehrich-Schroeter G."/>
            <person name="Schneider S."/>
            <person name="Klenk H.-P."/>
            <person name="Eisen J.A."/>
        </authorList>
    </citation>
    <scope>NUCLEOTIDE SEQUENCE [LARGE SCALE GENOMIC DNA]</scope>
    <source>
        <strain evidence="4">ATCC 700253 / DSM 10332 / NAL</strain>
    </source>
</reference>
<dbReference type="Proteomes" id="UP000005439">
    <property type="component" value="Chromosome"/>
</dbReference>
<keyword evidence="2" id="KW-0812">Transmembrane</keyword>
<evidence type="ECO:0000313" key="4">
    <source>
        <dbReference type="Proteomes" id="UP000005439"/>
    </source>
</evidence>
<accession>G8TUN8</accession>
<sequence length="301" mass="32426">MASVVGAIILALSLGLFGWSVGETVGLRGGVRWIPPQPAMSDTQWDIGPTLSPGVWTALWAGSIGLTAILVWRWTGNVPMTMLYGWAGQSIPGAILTTMRRRRLRVLDTQAYVMANSLRTLLPVANNLEHAVQLLVSNLDAPLRPLVTRALASEAEQSGQMVEQLRQAGRALGLADLELMADILQQIRSQTYHALPLLTRLVELWGERLQQEARRAGKITGSFRLASALLLVSIGVQLGWPALSPSAHAALSSIIGQVAGGFGAGVTMVAWTVYQRTQNTALNPAKAPSRKSRRTSRTVSI</sequence>
<feature type="transmembrane region" description="Helical" evidence="2">
    <location>
        <begin position="249"/>
        <end position="274"/>
    </location>
</feature>
<dbReference type="KEGG" id="sap:Sulac_1185"/>
<gene>
    <name evidence="3" type="ordered locus">Sulac_1185</name>
</gene>
<protein>
    <recommendedName>
        <fullName evidence="5">Type II secretion system protein GspF domain-containing protein</fullName>
    </recommendedName>
</protein>
<reference evidence="3 4" key="2">
    <citation type="journal article" date="2012" name="Stand. Genomic Sci.">
        <title>Complete genome sequence of the moderately thermophilic mineral-sulfide-oxidizing firmicute Sulfobacillus acidophilus type strain (NAL(T)).</title>
        <authorList>
            <person name="Anderson I."/>
            <person name="Chertkov O."/>
            <person name="Chen A."/>
            <person name="Saunders E."/>
            <person name="Lapidus A."/>
            <person name="Nolan M."/>
            <person name="Lucas S."/>
            <person name="Hammon N."/>
            <person name="Deshpande S."/>
            <person name="Cheng J.F."/>
            <person name="Han C."/>
            <person name="Tapia R."/>
            <person name="Goodwin L.A."/>
            <person name="Pitluck S."/>
            <person name="Liolios K."/>
            <person name="Pagani I."/>
            <person name="Ivanova N."/>
            <person name="Mikhailova N."/>
            <person name="Pati A."/>
            <person name="Palaniappan K."/>
            <person name="Land M."/>
            <person name="Pan C."/>
            <person name="Rohde M."/>
            <person name="Pukall R."/>
            <person name="Goker M."/>
            <person name="Detter J.C."/>
            <person name="Woyke T."/>
            <person name="Bristow J."/>
            <person name="Eisen J.A."/>
            <person name="Markowitz V."/>
            <person name="Hugenholtz P."/>
            <person name="Kyrpides N.C."/>
            <person name="Klenk H.P."/>
            <person name="Mavromatis K."/>
        </authorList>
    </citation>
    <scope>NUCLEOTIDE SEQUENCE [LARGE SCALE GENOMIC DNA]</scope>
    <source>
        <strain evidence="4">ATCC 700253 / DSM 10332 / NAL</strain>
    </source>
</reference>
<evidence type="ECO:0000313" key="3">
    <source>
        <dbReference type="EMBL" id="AEW04685.1"/>
    </source>
</evidence>